<dbReference type="InterPro" id="IPR050542">
    <property type="entry name" value="Glycosyl_Hydrlase18_Chitinase"/>
</dbReference>
<keyword evidence="9" id="KW-0146">Chitin degradation</keyword>
<dbReference type="Gene3D" id="3.20.20.80">
    <property type="entry name" value="Glycosidases"/>
    <property type="match status" value="1"/>
</dbReference>
<feature type="compositionally biased region" description="Polar residues" evidence="17">
    <location>
        <begin position="543"/>
        <end position="557"/>
    </location>
</feature>
<evidence type="ECO:0000256" key="5">
    <source>
        <dbReference type="ARBA" id="ARBA00022475"/>
    </source>
</evidence>
<dbReference type="GO" id="GO:0005576">
    <property type="term" value="C:extracellular region"/>
    <property type="evidence" value="ECO:0007669"/>
    <property type="project" value="UniProtKB-SubCell"/>
</dbReference>
<dbReference type="HOGENOM" id="CLU_007818_8_0_1"/>
<dbReference type="InterPro" id="IPR001579">
    <property type="entry name" value="Glyco_hydro_18_chit_AS"/>
</dbReference>
<evidence type="ECO:0000256" key="11">
    <source>
        <dbReference type="ARBA" id="ARBA00023136"/>
    </source>
</evidence>
<evidence type="ECO:0000256" key="6">
    <source>
        <dbReference type="ARBA" id="ARBA00022525"/>
    </source>
</evidence>
<evidence type="ECO:0000256" key="12">
    <source>
        <dbReference type="ARBA" id="ARBA00023277"/>
    </source>
</evidence>
<dbReference type="EMBL" id="KL660654">
    <property type="protein sequence ID" value="KFA64786.1"/>
    <property type="molecule type" value="Genomic_DNA"/>
</dbReference>
<organism evidence="19 20">
    <name type="scientific">Stachybotrys chlorohalonatus (strain IBT 40285)</name>
    <dbReference type="NCBI Taxonomy" id="1283841"/>
    <lineage>
        <taxon>Eukaryota</taxon>
        <taxon>Fungi</taxon>
        <taxon>Dikarya</taxon>
        <taxon>Ascomycota</taxon>
        <taxon>Pezizomycotina</taxon>
        <taxon>Sordariomycetes</taxon>
        <taxon>Hypocreomycetidae</taxon>
        <taxon>Hypocreales</taxon>
        <taxon>Stachybotryaceae</taxon>
        <taxon>Stachybotrys</taxon>
    </lineage>
</organism>
<proteinExistence type="predicted"/>
<evidence type="ECO:0000256" key="2">
    <source>
        <dbReference type="ARBA" id="ARBA00004609"/>
    </source>
</evidence>
<dbReference type="SUPFAM" id="SSF51445">
    <property type="entry name" value="(Trans)glycosidases"/>
    <property type="match status" value="1"/>
</dbReference>
<dbReference type="InParanoid" id="A0A084QLF1"/>
<dbReference type="PROSITE" id="PS01095">
    <property type="entry name" value="GH18_1"/>
    <property type="match status" value="1"/>
</dbReference>
<accession>A0A084QLF1</accession>
<protein>
    <recommendedName>
        <fullName evidence="4">chitinase</fullName>
        <ecNumber evidence="4">3.2.1.14</ecNumber>
    </recommendedName>
</protein>
<evidence type="ECO:0000256" key="13">
    <source>
        <dbReference type="ARBA" id="ARBA00023288"/>
    </source>
</evidence>
<keyword evidence="6" id="KW-0964">Secreted</keyword>
<keyword evidence="10" id="KW-0843">Virulence</keyword>
<dbReference type="Proteomes" id="UP000028524">
    <property type="component" value="Unassembled WGS sequence"/>
</dbReference>
<keyword evidence="13" id="KW-0449">Lipoprotein</keyword>
<dbReference type="PANTHER" id="PTHR45708">
    <property type="entry name" value="ENDOCHITINASE"/>
    <property type="match status" value="1"/>
</dbReference>
<evidence type="ECO:0000256" key="4">
    <source>
        <dbReference type="ARBA" id="ARBA00012729"/>
    </source>
</evidence>
<evidence type="ECO:0000256" key="14">
    <source>
        <dbReference type="ARBA" id="ARBA00023295"/>
    </source>
</evidence>
<evidence type="ECO:0000259" key="18">
    <source>
        <dbReference type="PROSITE" id="PS51910"/>
    </source>
</evidence>
<dbReference type="GO" id="GO:0005886">
    <property type="term" value="C:plasma membrane"/>
    <property type="evidence" value="ECO:0007669"/>
    <property type="project" value="UniProtKB-SubCell"/>
</dbReference>
<dbReference type="EC" id="3.2.1.14" evidence="4"/>
<keyword evidence="12" id="KW-0119">Carbohydrate metabolism</keyword>
<feature type="region of interest" description="Disordered" evidence="17">
    <location>
        <begin position="540"/>
        <end position="564"/>
    </location>
</feature>
<keyword evidence="20" id="KW-1185">Reference proteome</keyword>
<dbReference type="AlphaFoldDB" id="A0A084QLF1"/>
<dbReference type="OMA" id="NGPYIAM"/>
<keyword evidence="7" id="KW-0325">Glycoprotein</keyword>
<evidence type="ECO:0000256" key="3">
    <source>
        <dbReference type="ARBA" id="ARBA00004613"/>
    </source>
</evidence>
<evidence type="ECO:0000256" key="15">
    <source>
        <dbReference type="ARBA" id="ARBA00023326"/>
    </source>
</evidence>
<evidence type="ECO:0000313" key="19">
    <source>
        <dbReference type="EMBL" id="KFA64786.1"/>
    </source>
</evidence>
<reference evidence="19 20" key="1">
    <citation type="journal article" date="2014" name="BMC Genomics">
        <title>Comparative genome sequencing reveals chemotype-specific gene clusters in the toxigenic black mold Stachybotrys.</title>
        <authorList>
            <person name="Semeiks J."/>
            <person name="Borek D."/>
            <person name="Otwinowski Z."/>
            <person name="Grishin N.V."/>
        </authorList>
    </citation>
    <scope>NUCLEOTIDE SEQUENCE [LARGE SCALE GENOMIC DNA]</scope>
    <source>
        <strain evidence="19 20">IBT 40285</strain>
    </source>
</reference>
<feature type="domain" description="GH18" evidence="18">
    <location>
        <begin position="16"/>
        <end position="323"/>
    </location>
</feature>
<comment type="subcellular location">
    <subcellularLocation>
        <location evidence="2">Cell membrane</location>
        <topology evidence="2">Lipid-anchor</topology>
        <topology evidence="2">GPI-anchor</topology>
    </subcellularLocation>
    <subcellularLocation>
        <location evidence="3">Secreted</location>
    </subcellularLocation>
</comment>
<dbReference type="GO" id="GO:0000272">
    <property type="term" value="P:polysaccharide catabolic process"/>
    <property type="evidence" value="ECO:0007669"/>
    <property type="project" value="UniProtKB-KW"/>
</dbReference>
<name>A0A084QLF1_STAC4</name>
<evidence type="ECO:0000256" key="16">
    <source>
        <dbReference type="RuleBase" id="RU000489"/>
    </source>
</evidence>
<gene>
    <name evidence="19" type="ORF">S40285_01371</name>
</gene>
<evidence type="ECO:0000256" key="7">
    <source>
        <dbReference type="ARBA" id="ARBA00022622"/>
    </source>
</evidence>
<dbReference type="OrthoDB" id="6020543at2759"/>
<dbReference type="Pfam" id="PF00704">
    <property type="entry name" value="Glyco_hydro_18"/>
    <property type="match status" value="1"/>
</dbReference>
<keyword evidence="5" id="KW-1003">Cell membrane</keyword>
<evidence type="ECO:0000256" key="17">
    <source>
        <dbReference type="SAM" id="MobiDB-lite"/>
    </source>
</evidence>
<keyword evidence="7" id="KW-0336">GPI-anchor</keyword>
<dbReference type="PROSITE" id="PS51910">
    <property type="entry name" value="GH18_2"/>
    <property type="match status" value="1"/>
</dbReference>
<comment type="catalytic activity">
    <reaction evidence="1">
        <text>Random endo-hydrolysis of N-acetyl-beta-D-glucosaminide (1-&gt;4)-beta-linkages in chitin and chitodextrins.</text>
        <dbReference type="EC" id="3.2.1.14"/>
    </reaction>
</comment>
<dbReference type="STRING" id="1283841.A0A084QLF1"/>
<keyword evidence="8 16" id="KW-0378">Hydrolase</keyword>
<dbReference type="InterPro" id="IPR001223">
    <property type="entry name" value="Glyco_hydro18_cat"/>
</dbReference>
<keyword evidence="11" id="KW-0472">Membrane</keyword>
<dbReference type="InterPro" id="IPR017853">
    <property type="entry name" value="GH"/>
</dbReference>
<evidence type="ECO:0000256" key="8">
    <source>
        <dbReference type="ARBA" id="ARBA00022801"/>
    </source>
</evidence>
<evidence type="ECO:0000256" key="10">
    <source>
        <dbReference type="ARBA" id="ARBA00023026"/>
    </source>
</evidence>
<evidence type="ECO:0000256" key="1">
    <source>
        <dbReference type="ARBA" id="ARBA00000822"/>
    </source>
</evidence>
<dbReference type="GO" id="GO:0006032">
    <property type="term" value="P:chitin catabolic process"/>
    <property type="evidence" value="ECO:0007669"/>
    <property type="project" value="UniProtKB-KW"/>
</dbReference>
<keyword evidence="14 16" id="KW-0326">Glycosidase</keyword>
<evidence type="ECO:0000313" key="20">
    <source>
        <dbReference type="Proteomes" id="UP000028524"/>
    </source>
</evidence>
<keyword evidence="15" id="KW-0624">Polysaccharide degradation</keyword>
<dbReference type="PANTHER" id="PTHR45708:SF47">
    <property type="entry name" value="ENDOCHITINASE A"/>
    <property type="match status" value="1"/>
</dbReference>
<sequence length="861" mass="89659">MTGLGFSTAAAYPGFGALNGYWGQFGAESLRQYCDTGIEYVTLSFVNEAPEHSASNYPGTNFAGHCWASTYTAPNGASSKLLSECRTIKNDIPYCREKGVKVLLSIGGEYSEEYSNYRVTTTENGEYFANFLYKAFGPYDPSWTGPRPFDLDANTHTQVDGFDFDIEADFDNEPYIRMAEKFRELDSSMFLTAAPQCPTIEPYFHLRELIQRAPLDALFVQFYNNAVCDAIRDPGLAGDGFNYNAWADLLARSDKSQNAKLFIGLLASPAASISGSGFISAQAMKDLVCQYKDSPSFGGISLWDLTRGAAQISNGKNYYQHALDALKYGCAPVPTSTSRAITSTTSTRTSTSTRQPTTTTTTTIRTSSSSSVRSSSSSSVRTSTSTTSSTIRPTTTSTTVRSSSTASPSSTLISTTSARTSTATSSSSSASSSPSSVMSSSSSSSISSSSTSSSSISSSSTSSSSSSSIMSSSSLMTTTTSGIIIETPPVSDTSLISDVFTSVTSAASTTSAETVSTSVSSVVSVPTTTTVVTSSPISFTSTRTWSNSTMTTSSAPGTSDVSVSAPTTTTVMTSLSGTLTSTRSWSNTTFTTSDTGSLTTRVATLTTSAASLTTSAVSLTTSTVYTTKVQTVTKCPPYVVDCPEGGYVTTVTVPWYTTVCPVTETPKPTGALTTSTVYATKVYTVTKCPPGVANCPTGHATTETVPVYTTVCPVGETITVPLTTSTAYTTATYTVTACPEGVVDCPTGHMTTVTEPAYTTIGPIEETSVVPEPTGDVETQTYTLTYPHGGAETSTVVVPGGGDAESSTRPGIAVPTDQWVNPIPSGTPGLPDVPDVPASASSLAVGLGGLLALAAVQVFAM</sequence>
<dbReference type="GO" id="GO:0098552">
    <property type="term" value="C:side of membrane"/>
    <property type="evidence" value="ECO:0007669"/>
    <property type="project" value="UniProtKB-KW"/>
</dbReference>
<evidence type="ECO:0000256" key="9">
    <source>
        <dbReference type="ARBA" id="ARBA00023024"/>
    </source>
</evidence>
<dbReference type="GO" id="GO:0008843">
    <property type="term" value="F:endochitinase activity"/>
    <property type="evidence" value="ECO:0007669"/>
    <property type="project" value="UniProtKB-EC"/>
</dbReference>
<feature type="region of interest" description="Disordered" evidence="17">
    <location>
        <begin position="337"/>
        <end position="472"/>
    </location>
</feature>